<keyword evidence="3" id="KW-1185">Reference proteome</keyword>
<dbReference type="eggNOG" id="COG4967">
    <property type="taxonomic scope" value="Bacteria"/>
</dbReference>
<sequence>MRRITSPTARGRSDRGFALIEALIAIVIFSLGALGLLGLQVSMMKATSGAKFRADAAYLANDLVGTMWADAANLAAYRDSCSSHLPCRNWIAKVSQTLPGNVPPELEIVPSTGYVGIKIFWIVPNEAQHSFNTSTSINR</sequence>
<dbReference type="Proteomes" id="UP000001693">
    <property type="component" value="Chromosome"/>
</dbReference>
<feature type="transmembrane region" description="Helical" evidence="1">
    <location>
        <begin position="16"/>
        <end position="39"/>
    </location>
</feature>
<dbReference type="RefSeq" id="WP_012347925.1">
    <property type="nucleotide sequence ID" value="NC_010524.1"/>
</dbReference>
<dbReference type="InterPro" id="IPR012902">
    <property type="entry name" value="N_methyl_site"/>
</dbReference>
<name>B1XYC6_LEPCP</name>
<keyword evidence="1" id="KW-0812">Transmembrane</keyword>
<dbReference type="STRING" id="395495.Lcho_2906"/>
<dbReference type="HOGENOM" id="CLU_103234_4_0_4"/>
<gene>
    <name evidence="2" type="ordered locus">Lcho_2906</name>
</gene>
<protein>
    <recommendedName>
        <fullName evidence="4">Type IV pilus modification protein PilV</fullName>
    </recommendedName>
</protein>
<keyword evidence="1" id="KW-1133">Transmembrane helix</keyword>
<organism evidence="2 3">
    <name type="scientific">Leptothrix cholodnii (strain ATCC 51168 / LMG 8142 / SP-6)</name>
    <name type="common">Leptothrix discophora (strain SP-6)</name>
    <dbReference type="NCBI Taxonomy" id="395495"/>
    <lineage>
        <taxon>Bacteria</taxon>
        <taxon>Pseudomonadati</taxon>
        <taxon>Pseudomonadota</taxon>
        <taxon>Betaproteobacteria</taxon>
        <taxon>Burkholderiales</taxon>
        <taxon>Sphaerotilaceae</taxon>
        <taxon>Leptothrix</taxon>
    </lineage>
</organism>
<dbReference type="OrthoDB" id="193195at2"/>
<evidence type="ECO:0000313" key="3">
    <source>
        <dbReference type="Proteomes" id="UP000001693"/>
    </source>
</evidence>
<keyword evidence="1" id="KW-0472">Membrane</keyword>
<accession>B1XYC6</accession>
<evidence type="ECO:0008006" key="4">
    <source>
        <dbReference type="Google" id="ProtNLM"/>
    </source>
</evidence>
<dbReference type="AlphaFoldDB" id="B1XYC6"/>
<dbReference type="Pfam" id="PF07963">
    <property type="entry name" value="N_methyl"/>
    <property type="match status" value="1"/>
</dbReference>
<evidence type="ECO:0000256" key="1">
    <source>
        <dbReference type="SAM" id="Phobius"/>
    </source>
</evidence>
<evidence type="ECO:0000313" key="2">
    <source>
        <dbReference type="EMBL" id="ACB35171.1"/>
    </source>
</evidence>
<dbReference type="EMBL" id="CP001013">
    <property type="protein sequence ID" value="ACB35171.1"/>
    <property type="molecule type" value="Genomic_DNA"/>
</dbReference>
<dbReference type="NCBIfam" id="TIGR02532">
    <property type="entry name" value="IV_pilin_GFxxxE"/>
    <property type="match status" value="1"/>
</dbReference>
<reference evidence="2 3" key="1">
    <citation type="submission" date="2008-03" db="EMBL/GenBank/DDBJ databases">
        <title>Complete sequence of Leptothrix cholodnii SP-6.</title>
        <authorList>
            <consortium name="US DOE Joint Genome Institute"/>
            <person name="Copeland A."/>
            <person name="Lucas S."/>
            <person name="Lapidus A."/>
            <person name="Glavina del Rio T."/>
            <person name="Dalin E."/>
            <person name="Tice H."/>
            <person name="Bruce D."/>
            <person name="Goodwin L."/>
            <person name="Pitluck S."/>
            <person name="Chertkov O."/>
            <person name="Brettin T."/>
            <person name="Detter J.C."/>
            <person name="Han C."/>
            <person name="Kuske C.R."/>
            <person name="Schmutz J."/>
            <person name="Larimer F."/>
            <person name="Land M."/>
            <person name="Hauser L."/>
            <person name="Kyrpides N."/>
            <person name="Lykidis A."/>
            <person name="Emerson D."/>
            <person name="Richardson P."/>
        </authorList>
    </citation>
    <scope>NUCLEOTIDE SEQUENCE [LARGE SCALE GENOMIC DNA]</scope>
    <source>
        <strain evidence="3">ATCC 51168 / LMG 8142 / SP-6</strain>
    </source>
</reference>
<dbReference type="KEGG" id="lch:Lcho_2906"/>
<proteinExistence type="predicted"/>